<dbReference type="GO" id="GO:0005737">
    <property type="term" value="C:cytoplasm"/>
    <property type="evidence" value="ECO:0007669"/>
    <property type="project" value="UniProtKB-ARBA"/>
</dbReference>
<feature type="chain" id="PRO_5003117550" evidence="7">
    <location>
        <begin position="24"/>
        <end position="306"/>
    </location>
</feature>
<dbReference type="Pfam" id="PF01709">
    <property type="entry name" value="Transcrip_reg"/>
    <property type="match status" value="1"/>
</dbReference>
<feature type="signal peptide" evidence="7">
    <location>
        <begin position="1"/>
        <end position="23"/>
    </location>
</feature>
<comment type="similarity">
    <text evidence="1">Belongs to the TACO1 family.</text>
</comment>
<reference evidence="10 11" key="1">
    <citation type="journal article" date="2010" name="Nature">
        <title>The Ectocarpus genome and the independent evolution of multicellularity in brown algae.</title>
        <authorList>
            <person name="Cock J.M."/>
            <person name="Sterck L."/>
            <person name="Rouze P."/>
            <person name="Scornet D."/>
            <person name="Allen A.E."/>
            <person name="Amoutzias G."/>
            <person name="Anthouard V."/>
            <person name="Artiguenave F."/>
            <person name="Aury J.M."/>
            <person name="Badger J.H."/>
            <person name="Beszteri B."/>
            <person name="Billiau K."/>
            <person name="Bonnet E."/>
            <person name="Bothwell J.H."/>
            <person name="Bowler C."/>
            <person name="Boyen C."/>
            <person name="Brownlee C."/>
            <person name="Carrano C.J."/>
            <person name="Charrier B."/>
            <person name="Cho G.Y."/>
            <person name="Coelho S.M."/>
            <person name="Collen J."/>
            <person name="Corre E."/>
            <person name="Da Silva C."/>
            <person name="Delage L."/>
            <person name="Delaroque N."/>
            <person name="Dittami S.M."/>
            <person name="Doulbeau S."/>
            <person name="Elias M."/>
            <person name="Farnham G."/>
            <person name="Gachon C.M."/>
            <person name="Gschloessl B."/>
            <person name="Heesch S."/>
            <person name="Jabbari K."/>
            <person name="Jubin C."/>
            <person name="Kawai H."/>
            <person name="Kimura K."/>
            <person name="Kloareg B."/>
            <person name="Kupper F.C."/>
            <person name="Lang D."/>
            <person name="Le Bail A."/>
            <person name="Leblanc C."/>
            <person name="Lerouge P."/>
            <person name="Lohr M."/>
            <person name="Lopez P.J."/>
            <person name="Martens C."/>
            <person name="Maumus F."/>
            <person name="Michel G."/>
            <person name="Miranda-Saavedra D."/>
            <person name="Morales J."/>
            <person name="Moreau H."/>
            <person name="Motomura T."/>
            <person name="Nagasato C."/>
            <person name="Napoli C.A."/>
            <person name="Nelson D.R."/>
            <person name="Nyvall-Collen P."/>
            <person name="Peters A.F."/>
            <person name="Pommier C."/>
            <person name="Potin P."/>
            <person name="Poulain J."/>
            <person name="Quesneville H."/>
            <person name="Read B."/>
            <person name="Rensing S.A."/>
            <person name="Ritter A."/>
            <person name="Rousvoal S."/>
            <person name="Samanta M."/>
            <person name="Samson G."/>
            <person name="Schroeder D.C."/>
            <person name="Segurens B."/>
            <person name="Strittmatter M."/>
            <person name="Tonon T."/>
            <person name="Tregear J.W."/>
            <person name="Valentin K."/>
            <person name="von Dassow P."/>
            <person name="Yamagishi T."/>
            <person name="Van de Peer Y."/>
            <person name="Wincker P."/>
        </authorList>
    </citation>
    <scope>NUCLEOTIDE SEQUENCE [LARGE SCALE GENOMIC DNA]</scope>
    <source>
        <strain evidence="11">Ec32 / CCAP1310/4</strain>
    </source>
</reference>
<gene>
    <name evidence="10" type="ORF">Esi_0009_0144</name>
</gene>
<keyword evidence="7" id="KW-0732">Signal</keyword>
<dbReference type="InterPro" id="IPR049083">
    <property type="entry name" value="TACO1_YebC_N"/>
</dbReference>
<dbReference type="InterPro" id="IPR026564">
    <property type="entry name" value="Transcrip_reg_TACO1-like_dom3"/>
</dbReference>
<keyword evidence="3" id="KW-0805">Transcription regulation</keyword>
<dbReference type="InterPro" id="IPR002876">
    <property type="entry name" value="Transcrip_reg_TACO1-like"/>
</dbReference>
<evidence type="ECO:0000313" key="11">
    <source>
        <dbReference type="Proteomes" id="UP000002630"/>
    </source>
</evidence>
<dbReference type="GO" id="GO:0003677">
    <property type="term" value="F:DNA binding"/>
    <property type="evidence" value="ECO:0007669"/>
    <property type="project" value="UniProtKB-KW"/>
</dbReference>
<dbReference type="Gene3D" id="3.30.70.980">
    <property type="match status" value="2"/>
</dbReference>
<dbReference type="STRING" id="2880.D8LTS7"/>
<feature type="domain" description="TACO1/YebC-like N-terminal" evidence="9">
    <location>
        <begin position="72"/>
        <end position="141"/>
    </location>
</feature>
<feature type="domain" description="TACO1/YebC-like second and third" evidence="8">
    <location>
        <begin position="148"/>
        <end position="305"/>
    </location>
</feature>
<sequence>MAPVGARCLGCALFAAALSGISAFIAPTASQLQGITALGRRHHDGRSHQPTQQQQQQRAGRGSAAGVVMMGRRAAKIAKVKGREDAKRGKAFARIGKKIIMAVKAGGPNEDTNKQLADTIKEAKHNSVPKDNIARAIKRAVDGSQGDFKEVIYEAYGHGGTGMVVTALTDNVNRAIADVKAVWKKQGLKQAAQGSVLFQFEKRGRVEVQGEVDEEQVIEAAIEAGVDDVEVVEGDHEGTSWILTTPKDLMTLTGALSEAGITGETGLALIPSGLADVDDEAMELNLAAVEALLELEDVDTVDHNMA</sequence>
<evidence type="ECO:0000256" key="7">
    <source>
        <dbReference type="SAM" id="SignalP"/>
    </source>
</evidence>
<dbReference type="HAMAP" id="MF_00693">
    <property type="entry name" value="Transcrip_reg_TACO1"/>
    <property type="match status" value="1"/>
</dbReference>
<dbReference type="OMA" id="FGPGGCM"/>
<dbReference type="AlphaFoldDB" id="D8LTS7"/>
<keyword evidence="4" id="KW-0238">DNA-binding</keyword>
<name>D8LTS7_ECTSI</name>
<evidence type="ECO:0000256" key="6">
    <source>
        <dbReference type="SAM" id="MobiDB-lite"/>
    </source>
</evidence>
<dbReference type="eggNOG" id="KOG2972">
    <property type="taxonomic scope" value="Eukaryota"/>
</dbReference>
<dbReference type="InterPro" id="IPR048300">
    <property type="entry name" value="TACO1_YebC-like_2nd/3rd_dom"/>
</dbReference>
<evidence type="ECO:0000313" key="10">
    <source>
        <dbReference type="EMBL" id="CBN73974.1"/>
    </source>
</evidence>
<evidence type="ECO:0000259" key="9">
    <source>
        <dbReference type="Pfam" id="PF20772"/>
    </source>
</evidence>
<dbReference type="Proteomes" id="UP000002630">
    <property type="component" value="Linkage Group LG07"/>
</dbReference>
<dbReference type="Pfam" id="PF20772">
    <property type="entry name" value="TACO1_YebC_N"/>
    <property type="match status" value="1"/>
</dbReference>
<evidence type="ECO:0000256" key="5">
    <source>
        <dbReference type="ARBA" id="ARBA00023163"/>
    </source>
</evidence>
<dbReference type="Gene3D" id="1.10.10.200">
    <property type="match status" value="1"/>
</dbReference>
<dbReference type="OrthoDB" id="2017544at2759"/>
<organism evidence="10 11">
    <name type="scientific">Ectocarpus siliculosus</name>
    <name type="common">Brown alga</name>
    <name type="synonym">Conferva siliculosa</name>
    <dbReference type="NCBI Taxonomy" id="2880"/>
    <lineage>
        <taxon>Eukaryota</taxon>
        <taxon>Sar</taxon>
        <taxon>Stramenopiles</taxon>
        <taxon>Ochrophyta</taxon>
        <taxon>PX clade</taxon>
        <taxon>Phaeophyceae</taxon>
        <taxon>Ectocarpales</taxon>
        <taxon>Ectocarpaceae</taxon>
        <taxon>Ectocarpus</taxon>
    </lineage>
</organism>
<dbReference type="PANTHER" id="PTHR12532:SF0">
    <property type="entry name" value="TRANSLATIONAL ACTIVATOR OF CYTOCHROME C OXIDASE 1"/>
    <property type="match status" value="1"/>
</dbReference>
<keyword evidence="2" id="KW-0963">Cytoplasm</keyword>
<dbReference type="InterPro" id="IPR017856">
    <property type="entry name" value="Integrase-like_N"/>
</dbReference>
<dbReference type="InterPro" id="IPR029072">
    <property type="entry name" value="YebC-like"/>
</dbReference>
<dbReference type="EMBL" id="FN649732">
    <property type="protein sequence ID" value="CBN73974.1"/>
    <property type="molecule type" value="Genomic_DNA"/>
</dbReference>
<evidence type="ECO:0000256" key="2">
    <source>
        <dbReference type="ARBA" id="ARBA00022490"/>
    </source>
</evidence>
<accession>D8LTS7</accession>
<proteinExistence type="inferred from homology"/>
<protein>
    <submittedName>
        <fullName evidence="10">Uncharacterized protein</fullName>
    </submittedName>
</protein>
<dbReference type="PANTHER" id="PTHR12532">
    <property type="entry name" value="TRANSLATIONAL ACTIVATOR OF CYTOCHROME C OXIDASE 1"/>
    <property type="match status" value="1"/>
</dbReference>
<evidence type="ECO:0000256" key="1">
    <source>
        <dbReference type="ARBA" id="ARBA00008724"/>
    </source>
</evidence>
<evidence type="ECO:0000256" key="4">
    <source>
        <dbReference type="ARBA" id="ARBA00023125"/>
    </source>
</evidence>
<dbReference type="InParanoid" id="D8LTS7"/>
<evidence type="ECO:0000256" key="3">
    <source>
        <dbReference type="ARBA" id="ARBA00023015"/>
    </source>
</evidence>
<feature type="region of interest" description="Disordered" evidence="6">
    <location>
        <begin position="40"/>
        <end position="65"/>
    </location>
</feature>
<dbReference type="EMBL" id="FN649137">
    <property type="protein sequence ID" value="CBN73974.1"/>
    <property type="molecule type" value="Genomic_DNA"/>
</dbReference>
<evidence type="ECO:0000259" key="8">
    <source>
        <dbReference type="Pfam" id="PF01709"/>
    </source>
</evidence>
<dbReference type="SUPFAM" id="SSF75625">
    <property type="entry name" value="YebC-like"/>
    <property type="match status" value="1"/>
</dbReference>
<dbReference type="FunFam" id="1.10.10.200:FF:000004">
    <property type="entry name" value="Probable transcriptional regulatory protein BSBG_02618"/>
    <property type="match status" value="1"/>
</dbReference>
<keyword evidence="11" id="KW-1185">Reference proteome</keyword>
<keyword evidence="5" id="KW-0804">Transcription</keyword>